<dbReference type="PANTHER" id="PTHR42920">
    <property type="entry name" value="OS03G0707200 PROTEIN-RELATED"/>
    <property type="match status" value="1"/>
</dbReference>
<keyword evidence="9" id="KW-1185">Reference proteome</keyword>
<feature type="domain" description="EamA" evidence="7">
    <location>
        <begin position="17"/>
        <end position="148"/>
    </location>
</feature>
<evidence type="ECO:0000313" key="9">
    <source>
        <dbReference type="Proteomes" id="UP000014073"/>
    </source>
</evidence>
<feature type="transmembrane region" description="Helical" evidence="6">
    <location>
        <begin position="132"/>
        <end position="153"/>
    </location>
</feature>
<feature type="transmembrane region" description="Helical" evidence="6">
    <location>
        <begin position="191"/>
        <end position="211"/>
    </location>
</feature>
<evidence type="ECO:0000256" key="5">
    <source>
        <dbReference type="ARBA" id="ARBA00023136"/>
    </source>
</evidence>
<comment type="caution">
    <text evidence="8">The sequence shown here is derived from an EMBL/GenBank/DDBJ whole genome shotgun (WGS) entry which is preliminary data.</text>
</comment>
<gene>
    <name evidence="8" type="ORF">BACCOPRO_02589</name>
</gene>
<keyword evidence="2" id="KW-1003">Cell membrane</keyword>
<dbReference type="GeneID" id="78404586"/>
<dbReference type="Proteomes" id="UP000014073">
    <property type="component" value="Unassembled WGS sequence"/>
</dbReference>
<keyword evidence="4 6" id="KW-1133">Transmembrane helix</keyword>
<evidence type="ECO:0000313" key="8">
    <source>
        <dbReference type="EMBL" id="EEF77081.1"/>
    </source>
</evidence>
<evidence type="ECO:0000256" key="6">
    <source>
        <dbReference type="SAM" id="Phobius"/>
    </source>
</evidence>
<dbReference type="EMBL" id="ACBW01000164">
    <property type="protein sequence ID" value="EEF77081.1"/>
    <property type="molecule type" value="Genomic_DNA"/>
</dbReference>
<protein>
    <submittedName>
        <fullName evidence="8">Putative membrane protein</fullName>
    </submittedName>
</protein>
<dbReference type="AlphaFoldDB" id="S0FE59"/>
<keyword evidence="3 6" id="KW-0812">Transmembrane</keyword>
<accession>S0FE59</accession>
<dbReference type="GO" id="GO:0005886">
    <property type="term" value="C:plasma membrane"/>
    <property type="evidence" value="ECO:0007669"/>
    <property type="project" value="UniProtKB-SubCell"/>
</dbReference>
<dbReference type="eggNOG" id="COG0697">
    <property type="taxonomic scope" value="Bacteria"/>
</dbReference>
<dbReference type="InterPro" id="IPR051258">
    <property type="entry name" value="Diverse_Substrate_Transporter"/>
</dbReference>
<dbReference type="InterPro" id="IPR037185">
    <property type="entry name" value="EmrE-like"/>
</dbReference>
<dbReference type="SUPFAM" id="SSF103481">
    <property type="entry name" value="Multidrug resistance efflux transporter EmrE"/>
    <property type="match status" value="2"/>
</dbReference>
<feature type="transmembrane region" description="Helical" evidence="6">
    <location>
        <begin position="16"/>
        <end position="36"/>
    </location>
</feature>
<proteinExistence type="predicted"/>
<feature type="transmembrane region" description="Helical" evidence="6">
    <location>
        <begin position="77"/>
        <end position="93"/>
    </location>
</feature>
<feature type="transmembrane region" description="Helical" evidence="6">
    <location>
        <begin position="255"/>
        <end position="274"/>
    </location>
</feature>
<organism evidence="8 9">
    <name type="scientific">Phocaeicola coprophilus DSM 18228 = JCM 13818</name>
    <dbReference type="NCBI Taxonomy" id="547042"/>
    <lineage>
        <taxon>Bacteria</taxon>
        <taxon>Pseudomonadati</taxon>
        <taxon>Bacteroidota</taxon>
        <taxon>Bacteroidia</taxon>
        <taxon>Bacteroidales</taxon>
        <taxon>Bacteroidaceae</taxon>
        <taxon>Phocaeicola</taxon>
    </lineage>
</organism>
<feature type="transmembrane region" description="Helical" evidence="6">
    <location>
        <begin position="280"/>
        <end position="296"/>
    </location>
</feature>
<feature type="transmembrane region" description="Helical" evidence="6">
    <location>
        <begin position="159"/>
        <end position="179"/>
    </location>
</feature>
<reference evidence="8 9" key="1">
    <citation type="submission" date="2008-12" db="EMBL/GenBank/DDBJ databases">
        <authorList>
            <person name="Fulton L."/>
            <person name="Clifton S."/>
            <person name="Fulton B."/>
            <person name="Xu J."/>
            <person name="Minx P."/>
            <person name="Pepin K.H."/>
            <person name="Johnson M."/>
            <person name="Bhonagiri V."/>
            <person name="Nash W.E."/>
            <person name="Mardis E.R."/>
            <person name="Wilson R.K."/>
        </authorList>
    </citation>
    <scope>NUCLEOTIDE SEQUENCE [LARGE SCALE GENOMIC DNA]</scope>
    <source>
        <strain evidence="8 9">DSM 18228</strain>
    </source>
</reference>
<evidence type="ECO:0000256" key="3">
    <source>
        <dbReference type="ARBA" id="ARBA00022692"/>
    </source>
</evidence>
<dbReference type="InterPro" id="IPR000620">
    <property type="entry name" value="EamA_dom"/>
</dbReference>
<evidence type="ECO:0000256" key="2">
    <source>
        <dbReference type="ARBA" id="ARBA00022475"/>
    </source>
</evidence>
<evidence type="ECO:0000256" key="1">
    <source>
        <dbReference type="ARBA" id="ARBA00004651"/>
    </source>
</evidence>
<comment type="subcellular location">
    <subcellularLocation>
        <location evidence="1">Cell membrane</location>
        <topology evidence="1">Multi-pass membrane protein</topology>
    </subcellularLocation>
</comment>
<evidence type="ECO:0000256" key="4">
    <source>
        <dbReference type="ARBA" id="ARBA00022989"/>
    </source>
</evidence>
<sequence>MYLDFMYLSARNKETWFHLIAILTVSIWGSTFIATKSLINHGLTPVEIFTYRFSLAYVCLLAVCHRKMLANSWRDEGFFLLAGLTGGSLYFISENSALEITMASNVSLIVCTTPVLTVLLSSLFFREKLRKGFVIGSLVALSGVALVVFNGSVLLKLNPLGDCLTLVAALSWAFYSLILRRMGNRYSTLFITRKVFFYGLLTLFLYLPFVSSSFHPDRLGLPAVYINLLFLGIVASMLCYISWNACVRIIGASRASNYLYINPLVAVWASHVFLSEPITSTALLGAVLILGGVYMVERL</sequence>
<keyword evidence="5 6" id="KW-0472">Membrane</keyword>
<dbReference type="Pfam" id="PF00892">
    <property type="entry name" value="EamA"/>
    <property type="match status" value="2"/>
</dbReference>
<dbReference type="PANTHER" id="PTHR42920:SF11">
    <property type="entry name" value="INNER MEMBRANE PROTEIN YTFF"/>
    <property type="match status" value="1"/>
</dbReference>
<feature type="transmembrane region" description="Helical" evidence="6">
    <location>
        <begin position="223"/>
        <end position="243"/>
    </location>
</feature>
<feature type="transmembrane region" description="Helical" evidence="6">
    <location>
        <begin position="105"/>
        <end position="125"/>
    </location>
</feature>
<evidence type="ECO:0000259" key="7">
    <source>
        <dbReference type="Pfam" id="PF00892"/>
    </source>
</evidence>
<name>S0FE59_9BACT</name>
<dbReference type="HOGENOM" id="CLU_033863_4_1_10"/>
<feature type="domain" description="EamA" evidence="7">
    <location>
        <begin position="160"/>
        <end position="296"/>
    </location>
</feature>
<dbReference type="RefSeq" id="WP_008143770.1">
    <property type="nucleotide sequence ID" value="NZ_EQ973644.1"/>
</dbReference>